<dbReference type="PANTHER" id="PTHR12645">
    <property type="entry name" value="ALR/ERV"/>
    <property type="match status" value="1"/>
</dbReference>
<proteinExistence type="predicted"/>
<evidence type="ECO:0000256" key="3">
    <source>
        <dbReference type="ARBA" id="ARBA00022630"/>
    </source>
</evidence>
<dbReference type="Gene3D" id="1.20.120.310">
    <property type="entry name" value="ERV/ALR sulfhydryl oxidase domain"/>
    <property type="match status" value="2"/>
</dbReference>
<dbReference type="Pfam" id="PF04777">
    <property type="entry name" value="Evr1_Alr"/>
    <property type="match status" value="2"/>
</dbReference>
<evidence type="ECO:0000256" key="5">
    <source>
        <dbReference type="ARBA" id="ARBA00023002"/>
    </source>
</evidence>
<evidence type="ECO:0000256" key="6">
    <source>
        <dbReference type="ARBA" id="ARBA00023157"/>
    </source>
</evidence>
<evidence type="ECO:0000259" key="7">
    <source>
        <dbReference type="PROSITE" id="PS51324"/>
    </source>
</evidence>
<organism evidence="8">
    <name type="scientific">marine sediment metagenome</name>
    <dbReference type="NCBI Taxonomy" id="412755"/>
    <lineage>
        <taxon>unclassified sequences</taxon>
        <taxon>metagenomes</taxon>
        <taxon>ecological metagenomes</taxon>
    </lineage>
</organism>
<dbReference type="GO" id="GO:0050660">
    <property type="term" value="F:flavin adenine dinucleotide binding"/>
    <property type="evidence" value="ECO:0007669"/>
    <property type="project" value="TreeGrafter"/>
</dbReference>
<dbReference type="InterPro" id="IPR017905">
    <property type="entry name" value="ERV/ALR_sulphydryl_oxidase"/>
</dbReference>
<evidence type="ECO:0000256" key="2">
    <source>
        <dbReference type="ARBA" id="ARBA00012512"/>
    </source>
</evidence>
<dbReference type="EMBL" id="LAZR01025313">
    <property type="protein sequence ID" value="KKL72306.1"/>
    <property type="molecule type" value="Genomic_DNA"/>
</dbReference>
<dbReference type="SUPFAM" id="SSF69000">
    <property type="entry name" value="FAD-dependent thiol oxidase"/>
    <property type="match status" value="2"/>
</dbReference>
<dbReference type="AlphaFoldDB" id="A0A0F9F1H5"/>
<evidence type="ECO:0000313" key="8">
    <source>
        <dbReference type="EMBL" id="KKL72306.1"/>
    </source>
</evidence>
<keyword evidence="6" id="KW-1015">Disulfide bond</keyword>
<dbReference type="GO" id="GO:0016971">
    <property type="term" value="F:flavin-dependent sulfhydryl oxidase activity"/>
    <property type="evidence" value="ECO:0007669"/>
    <property type="project" value="InterPro"/>
</dbReference>
<dbReference type="GO" id="GO:0005739">
    <property type="term" value="C:mitochondrion"/>
    <property type="evidence" value="ECO:0007669"/>
    <property type="project" value="TreeGrafter"/>
</dbReference>
<accession>A0A0F9F1H5</accession>
<dbReference type="InterPro" id="IPR039799">
    <property type="entry name" value="ALR/ERV"/>
</dbReference>
<name>A0A0F9F1H5_9ZZZZ</name>
<evidence type="ECO:0000256" key="1">
    <source>
        <dbReference type="ARBA" id="ARBA00001974"/>
    </source>
</evidence>
<comment type="caution">
    <text evidence="8">The sequence shown here is derived from an EMBL/GenBank/DDBJ whole genome shotgun (WGS) entry which is preliminary data.</text>
</comment>
<dbReference type="InterPro" id="IPR036774">
    <property type="entry name" value="ERV/ALR_sulphydryl_oxid_sf"/>
</dbReference>
<gene>
    <name evidence="8" type="ORF">LCGC14_2086230</name>
</gene>
<reference evidence="8" key="1">
    <citation type="journal article" date="2015" name="Nature">
        <title>Complex archaea that bridge the gap between prokaryotes and eukaryotes.</title>
        <authorList>
            <person name="Spang A."/>
            <person name="Saw J.H."/>
            <person name="Jorgensen S.L."/>
            <person name="Zaremba-Niedzwiedzka K."/>
            <person name="Martijn J."/>
            <person name="Lind A.E."/>
            <person name="van Eijk R."/>
            <person name="Schleper C."/>
            <person name="Guy L."/>
            <person name="Ettema T.J."/>
        </authorList>
    </citation>
    <scope>NUCLEOTIDE SEQUENCE</scope>
</reference>
<sequence>MEKGFWGPSTWCTIHTAATDYKPENRFSFKQFVYSLPFLLPCQYCRQHLYQNLRTIPLNDMSLENNKTLFMWSYFLHDLVNKQLYKKPSPAYPVAEEYYFSNSNIWGPCFWRTIHAFAAAYRPTQDVKSAFKQFIYSLTGILPCKICREHYTHNLNQIPLNEEYLKDAHNLFLWSYLLHDLVNKQLETVSPPFEEIKAQYFNEQVCSSCGTLTA</sequence>
<dbReference type="PANTHER" id="PTHR12645:SF0">
    <property type="entry name" value="FAD-LINKED SULFHYDRYL OXIDASE ALR"/>
    <property type="match status" value="1"/>
</dbReference>
<comment type="cofactor">
    <cofactor evidence="1">
        <name>FAD</name>
        <dbReference type="ChEBI" id="CHEBI:57692"/>
    </cofactor>
</comment>
<keyword evidence="4" id="KW-0274">FAD</keyword>
<keyword evidence="3" id="KW-0285">Flavoprotein</keyword>
<keyword evidence="5" id="KW-0560">Oxidoreductase</keyword>
<dbReference type="EC" id="1.8.3.2" evidence="2"/>
<dbReference type="PROSITE" id="PS51324">
    <property type="entry name" value="ERV_ALR"/>
    <property type="match status" value="2"/>
</dbReference>
<evidence type="ECO:0000256" key="4">
    <source>
        <dbReference type="ARBA" id="ARBA00022827"/>
    </source>
</evidence>
<protein>
    <recommendedName>
        <fullName evidence="2">thiol oxidase</fullName>
        <ecNumber evidence="2">1.8.3.2</ecNumber>
    </recommendedName>
</protein>
<feature type="domain" description="ERV/ALR sulfhydryl oxidase" evidence="7">
    <location>
        <begin position="1"/>
        <end position="99"/>
    </location>
</feature>
<feature type="domain" description="ERV/ALR sulfhydryl oxidase" evidence="7">
    <location>
        <begin position="99"/>
        <end position="200"/>
    </location>
</feature>